<gene>
    <name evidence="2" type="ORF">H6A24_09170</name>
</gene>
<name>A0ABS2F9C7_9BACE</name>
<sequence>MNKHNAYLKDENLLTLFSLNNLIVPEIQREYVWGNNSDVLENFLIDLEKKASPCASCHHVHINKNINVGFLYSYKPLYVKYESERSMDEFLIDGQQRITTLFLLLLYRASIENRIDDFISICRADESETEMGFNYKVRSLTQKFIMQLIQHTINEKEKAFDFISDMQNTPYWFLDDFRNDPTVMSMITALQSIKKIFGDTSNFYFDYLLINIHFWHFKTEATSQGEELYITMNSRGEQLSDNEMQKARVLPVPELFNYGREWERWQTFFWRNRKQGKANNPNADKGFNNFLACIEGLEYFNNPSLKGITISVESIKIYIEGLMYICSTEFKNKVSTIYEGLYTDWFDSFISILWSEINKYDGKWDIIDPRGGDLKVRKEYENNSIARNKSMIFWSWMTYFRLCRNNISDELLIRILHFYYIRYQCYKRSSTSIETIIKCFIETNGEIDKQSISLNDDNEEDNKNNKIFSEEEVLLSSLYSSDSSAMKEIESEIWKMQDLPYFIDGKGVGGNTIYDFFSDEKIIDKSNILLSIKSLYGNITKLLDKSSLITIKQILLFYIYDNKSFAVQQSPWYYTNYETSSWKRIVRSKHFINFYKEFLSSNMDCKEFLQKKRNDFFNDPENKTIVRNDKPFSHRKLLILYDFLCDGGIWDEIHENVVFWKNNNSESTEEIFIGQDTVWKGKRYYDTRIFLPSNWKEKLRDIGITIIDNDTTLGQDNFQ</sequence>
<proteinExistence type="predicted"/>
<organism evidence="2 3">
    <name type="scientific">Bacteroides caecicola</name>
    <dbReference type="NCBI Taxonomy" id="1462569"/>
    <lineage>
        <taxon>Bacteria</taxon>
        <taxon>Pseudomonadati</taxon>
        <taxon>Bacteroidota</taxon>
        <taxon>Bacteroidia</taxon>
        <taxon>Bacteroidales</taxon>
        <taxon>Bacteroidaceae</taxon>
        <taxon>Bacteroides</taxon>
    </lineage>
</organism>
<dbReference type="InterPro" id="IPR004919">
    <property type="entry name" value="GmrSD_N"/>
</dbReference>
<reference evidence="2 3" key="1">
    <citation type="journal article" date="2021" name="Sci. Rep.">
        <title>The distribution of antibiotic resistance genes in chicken gut microbiota commensals.</title>
        <authorList>
            <person name="Juricova H."/>
            <person name="Matiasovicova J."/>
            <person name="Kubasova T."/>
            <person name="Cejkova D."/>
            <person name="Rychlik I."/>
        </authorList>
    </citation>
    <scope>NUCLEOTIDE SEQUENCE [LARGE SCALE GENOMIC DNA]</scope>
    <source>
        <strain evidence="2 3">An768</strain>
    </source>
</reference>
<evidence type="ECO:0000313" key="2">
    <source>
        <dbReference type="EMBL" id="MBM6806661.1"/>
    </source>
</evidence>
<dbReference type="Proteomes" id="UP000782117">
    <property type="component" value="Unassembled WGS sequence"/>
</dbReference>
<dbReference type="RefSeq" id="WP_204500503.1">
    <property type="nucleotide sequence ID" value="NZ_JACJKJ010000009.1"/>
</dbReference>
<evidence type="ECO:0000259" key="1">
    <source>
        <dbReference type="Pfam" id="PF03235"/>
    </source>
</evidence>
<keyword evidence="3" id="KW-1185">Reference proteome</keyword>
<accession>A0ABS2F9C7</accession>
<dbReference type="Pfam" id="PF03235">
    <property type="entry name" value="GmrSD_N"/>
    <property type="match status" value="1"/>
</dbReference>
<protein>
    <submittedName>
        <fullName evidence="2">DUF262 domain-containing protein</fullName>
    </submittedName>
</protein>
<feature type="domain" description="GmrSD restriction endonucleases N-terminal" evidence="1">
    <location>
        <begin position="15"/>
        <end position="249"/>
    </location>
</feature>
<evidence type="ECO:0000313" key="3">
    <source>
        <dbReference type="Proteomes" id="UP000782117"/>
    </source>
</evidence>
<dbReference type="EMBL" id="JACJKJ010000009">
    <property type="protein sequence ID" value="MBM6806661.1"/>
    <property type="molecule type" value="Genomic_DNA"/>
</dbReference>
<comment type="caution">
    <text evidence="2">The sequence shown here is derived from an EMBL/GenBank/DDBJ whole genome shotgun (WGS) entry which is preliminary data.</text>
</comment>